<dbReference type="InterPro" id="IPR015424">
    <property type="entry name" value="PyrdxlP-dep_Trfase"/>
</dbReference>
<keyword evidence="5" id="KW-1185">Reference proteome</keyword>
<dbReference type="GO" id="GO:0016740">
    <property type="term" value="F:transferase activity"/>
    <property type="evidence" value="ECO:0007669"/>
    <property type="project" value="UniProtKB-KW"/>
</dbReference>
<name>A0A6I2UZF8_9FIRM</name>
<dbReference type="Gene3D" id="3.90.1150.10">
    <property type="entry name" value="Aspartate Aminotransferase, domain 1"/>
    <property type="match status" value="1"/>
</dbReference>
<evidence type="ECO:0000313" key="4">
    <source>
        <dbReference type="EMBL" id="MSV25474.1"/>
    </source>
</evidence>
<dbReference type="GO" id="GO:0030170">
    <property type="term" value="F:pyridoxal phosphate binding"/>
    <property type="evidence" value="ECO:0007669"/>
    <property type="project" value="InterPro"/>
</dbReference>
<evidence type="ECO:0000313" key="5">
    <source>
        <dbReference type="Proteomes" id="UP000430222"/>
    </source>
</evidence>
<dbReference type="SUPFAM" id="SSF53383">
    <property type="entry name" value="PLP-dependent transferases"/>
    <property type="match status" value="1"/>
</dbReference>
<dbReference type="PANTHER" id="PTHR11808">
    <property type="entry name" value="TRANS-SULFURATION ENZYME FAMILY MEMBER"/>
    <property type="match status" value="1"/>
</dbReference>
<accession>A0A6I2UZF8</accession>
<dbReference type="Gene3D" id="3.40.640.10">
    <property type="entry name" value="Type I PLP-dependent aspartate aminotransferase-like (Major domain)"/>
    <property type="match status" value="1"/>
</dbReference>
<sequence>MVKISLFHAKGLIFFLIDNSGCFFVVYSGTKYLCGHNDIIAGFLVVREADSEYARKLELCIKSEGPNLSPMDSWLMLRSIKTLGLRVECQAARALEIARWLQAQEAVEEVYYVGLPEHPGYALHQSQASGSGSGIAVSANCRAYDYLYVSQQNVQSGRAAGFQYFYPKQQPAPPVLC</sequence>
<evidence type="ECO:0000256" key="3">
    <source>
        <dbReference type="RuleBase" id="RU362118"/>
    </source>
</evidence>
<comment type="similarity">
    <text evidence="3">Belongs to the trans-sulfuration enzymes family.</text>
</comment>
<evidence type="ECO:0000256" key="2">
    <source>
        <dbReference type="ARBA" id="ARBA00022898"/>
    </source>
</evidence>
<reference evidence="4 5" key="1">
    <citation type="submission" date="2019-08" db="EMBL/GenBank/DDBJ databases">
        <title>In-depth cultivation of the pig gut microbiome towards novel bacterial diversity and tailored functional studies.</title>
        <authorList>
            <person name="Wylensek D."/>
            <person name="Hitch T.C.A."/>
            <person name="Clavel T."/>
        </authorList>
    </citation>
    <scope>NUCLEOTIDE SEQUENCE [LARGE SCALE GENOMIC DNA]</scope>
    <source>
        <strain evidence="5">WCA-380-WT-3B3</strain>
    </source>
</reference>
<keyword evidence="2 3" id="KW-0663">Pyridoxal phosphate</keyword>
<proteinExistence type="inferred from homology"/>
<dbReference type="Pfam" id="PF01053">
    <property type="entry name" value="Cys_Met_Meta_PP"/>
    <property type="match status" value="1"/>
</dbReference>
<dbReference type="GO" id="GO:0019346">
    <property type="term" value="P:transsulfuration"/>
    <property type="evidence" value="ECO:0007669"/>
    <property type="project" value="InterPro"/>
</dbReference>
<dbReference type="AlphaFoldDB" id="A0A6I2UZF8"/>
<dbReference type="Proteomes" id="UP000430222">
    <property type="component" value="Unassembled WGS sequence"/>
</dbReference>
<keyword evidence="4" id="KW-0808">Transferase</keyword>
<comment type="cofactor">
    <cofactor evidence="1 3">
        <name>pyridoxal 5'-phosphate</name>
        <dbReference type="ChEBI" id="CHEBI:597326"/>
    </cofactor>
</comment>
<dbReference type="InterPro" id="IPR015421">
    <property type="entry name" value="PyrdxlP-dep_Trfase_major"/>
</dbReference>
<evidence type="ECO:0000256" key="1">
    <source>
        <dbReference type="ARBA" id="ARBA00001933"/>
    </source>
</evidence>
<dbReference type="EMBL" id="VUNL01000011">
    <property type="protein sequence ID" value="MSV25474.1"/>
    <property type="molecule type" value="Genomic_DNA"/>
</dbReference>
<organism evidence="4 5">
    <name type="scientific">Selenomonas montiformis</name>
    <dbReference type="NCBI Taxonomy" id="2652285"/>
    <lineage>
        <taxon>Bacteria</taxon>
        <taxon>Bacillati</taxon>
        <taxon>Bacillota</taxon>
        <taxon>Negativicutes</taxon>
        <taxon>Selenomonadales</taxon>
        <taxon>Selenomonadaceae</taxon>
        <taxon>Selenomonas</taxon>
    </lineage>
</organism>
<dbReference type="InterPro" id="IPR000277">
    <property type="entry name" value="Cys/Met-Metab_PyrdxlP-dep_enz"/>
</dbReference>
<gene>
    <name evidence="4" type="ORF">FYJ78_09860</name>
</gene>
<dbReference type="InterPro" id="IPR015422">
    <property type="entry name" value="PyrdxlP-dep_Trfase_small"/>
</dbReference>
<comment type="caution">
    <text evidence="4">The sequence shown here is derived from an EMBL/GenBank/DDBJ whole genome shotgun (WGS) entry which is preliminary data.</text>
</comment>
<dbReference type="GO" id="GO:0005737">
    <property type="term" value="C:cytoplasm"/>
    <property type="evidence" value="ECO:0007669"/>
    <property type="project" value="TreeGrafter"/>
</dbReference>
<dbReference type="GO" id="GO:0016846">
    <property type="term" value="F:carbon-sulfur lyase activity"/>
    <property type="evidence" value="ECO:0007669"/>
    <property type="project" value="TreeGrafter"/>
</dbReference>
<protein>
    <submittedName>
        <fullName evidence="4">PLP-dependent transferase</fullName>
    </submittedName>
</protein>